<gene>
    <name evidence="1" type="ORF">PCOR1329_LOCUS51085</name>
    <name evidence="2" type="ORF">PCOR1329_LOCUS51555</name>
</gene>
<comment type="caution">
    <text evidence="2">The sequence shown here is derived from an EMBL/GenBank/DDBJ whole genome shotgun (WGS) entry which is preliminary data.</text>
</comment>
<protein>
    <recommendedName>
        <fullName evidence="4">Mannosyltransferase</fullName>
    </recommendedName>
</protein>
<dbReference type="Proteomes" id="UP001189429">
    <property type="component" value="Unassembled WGS sequence"/>
</dbReference>
<dbReference type="PROSITE" id="PS51257">
    <property type="entry name" value="PROKAR_LIPOPROTEIN"/>
    <property type="match status" value="1"/>
</dbReference>
<proteinExistence type="predicted"/>
<dbReference type="EMBL" id="CAUYUJ010016256">
    <property type="protein sequence ID" value="CAK0863380.1"/>
    <property type="molecule type" value="Genomic_DNA"/>
</dbReference>
<accession>A0ABN9UTQ8</accession>
<organism evidence="2 3">
    <name type="scientific">Prorocentrum cordatum</name>
    <dbReference type="NCBI Taxonomy" id="2364126"/>
    <lineage>
        <taxon>Eukaryota</taxon>
        <taxon>Sar</taxon>
        <taxon>Alveolata</taxon>
        <taxon>Dinophyceae</taxon>
        <taxon>Prorocentrales</taxon>
        <taxon>Prorocentraceae</taxon>
        <taxon>Prorocentrum</taxon>
    </lineage>
</organism>
<keyword evidence="3" id="KW-1185">Reference proteome</keyword>
<evidence type="ECO:0000313" key="3">
    <source>
        <dbReference type="Proteomes" id="UP001189429"/>
    </source>
</evidence>
<sequence>MAALAARCLGTICNHLRPAHGQQSSCLTVGCASQGEGSTSPAGCTVHGHHMQSSAAGARAAVVLPGRPAARAGACRLGPVRSHASEFSSPGGMGQSVCVLSAMMGAFHPIYDFFLFDHRVDPRFFHGS</sequence>
<reference evidence="2" key="1">
    <citation type="submission" date="2023-10" db="EMBL/GenBank/DDBJ databases">
        <authorList>
            <person name="Chen Y."/>
            <person name="Shah S."/>
            <person name="Dougan E. K."/>
            <person name="Thang M."/>
            <person name="Chan C."/>
        </authorList>
    </citation>
    <scope>NUCLEOTIDE SEQUENCE [LARGE SCALE GENOMIC DNA]</scope>
</reference>
<name>A0ABN9UTQ8_9DINO</name>
<evidence type="ECO:0000313" key="2">
    <source>
        <dbReference type="EMBL" id="CAK0863380.1"/>
    </source>
</evidence>
<dbReference type="EMBL" id="CAUYUJ010016192">
    <property type="protein sequence ID" value="CAK0862746.1"/>
    <property type="molecule type" value="Genomic_DNA"/>
</dbReference>
<evidence type="ECO:0008006" key="4">
    <source>
        <dbReference type="Google" id="ProtNLM"/>
    </source>
</evidence>
<evidence type="ECO:0000313" key="1">
    <source>
        <dbReference type="EMBL" id="CAK0862746.1"/>
    </source>
</evidence>